<organism evidence="1 2">
    <name type="scientific">Phaeosphaeria nodorum (strain SN15 / ATCC MYA-4574 / FGSC 10173)</name>
    <name type="common">Glume blotch fungus</name>
    <name type="synonym">Parastagonospora nodorum</name>
    <dbReference type="NCBI Taxonomy" id="321614"/>
    <lineage>
        <taxon>Eukaryota</taxon>
        <taxon>Fungi</taxon>
        <taxon>Dikarya</taxon>
        <taxon>Ascomycota</taxon>
        <taxon>Pezizomycotina</taxon>
        <taxon>Dothideomycetes</taxon>
        <taxon>Pleosporomycetidae</taxon>
        <taxon>Pleosporales</taxon>
        <taxon>Pleosporineae</taxon>
        <taxon>Phaeosphaeriaceae</taxon>
        <taxon>Parastagonospora</taxon>
    </lineage>
</organism>
<dbReference type="GeneID" id="5979697"/>
<dbReference type="AlphaFoldDB" id="Q0U6P9"/>
<dbReference type="KEGG" id="pno:SNOG_12565"/>
<dbReference type="RefSeq" id="XP_001802786.1">
    <property type="nucleotide sequence ID" value="XM_001802734.1"/>
</dbReference>
<gene>
    <name evidence="1" type="ORF">SNOG_12565</name>
</gene>
<name>Q0U6P9_PHANO</name>
<protein>
    <submittedName>
        <fullName evidence="1">Uncharacterized protein</fullName>
    </submittedName>
</protein>
<dbReference type="VEuPathDB" id="FungiDB:JI435_125650"/>
<dbReference type="Proteomes" id="UP000001055">
    <property type="component" value="Unassembled WGS sequence"/>
</dbReference>
<proteinExistence type="predicted"/>
<dbReference type="eggNOG" id="ENOG502QTAC">
    <property type="taxonomic scope" value="Eukaryota"/>
</dbReference>
<sequence length="263" mass="29519">MPATPFFELPHRMMPVGHKEHPASLIPVNYSGESLLETTRIVRIEPFKRNVFVTQHSPQAADLEEFKWLLIYGGTELWYEKPSRSLFKQMKSLEGFGYNLPELQPLADARPVSLEIPKLLASRALTTPTDDDIFECMAGHVFEGGFAGTCHQCSEEKSEALDATSLVYNLILTTYQASDSFAHGSHFNGKQIYKIIRCGSREAATSEAFYAAGVNGWNVAFSCVTRLGEGFEDRNGLGKKIEELYMLADEEEESNDDVVRVFY</sequence>
<accession>Q0U6P9</accession>
<dbReference type="InParanoid" id="Q0U6P9"/>
<dbReference type="EMBL" id="CH445347">
    <property type="protein sequence ID" value="EAT79863.2"/>
    <property type="molecule type" value="Genomic_DNA"/>
</dbReference>
<evidence type="ECO:0000313" key="1">
    <source>
        <dbReference type="EMBL" id="EAT79863.2"/>
    </source>
</evidence>
<evidence type="ECO:0000313" key="2">
    <source>
        <dbReference type="Proteomes" id="UP000001055"/>
    </source>
</evidence>
<reference evidence="2" key="1">
    <citation type="journal article" date="2007" name="Plant Cell">
        <title>Dothideomycete-plant interactions illuminated by genome sequencing and EST analysis of the wheat pathogen Stagonospora nodorum.</title>
        <authorList>
            <person name="Hane J.K."/>
            <person name="Lowe R.G."/>
            <person name="Solomon P.S."/>
            <person name="Tan K.C."/>
            <person name="Schoch C.L."/>
            <person name="Spatafora J.W."/>
            <person name="Crous P.W."/>
            <person name="Kodira C."/>
            <person name="Birren B.W."/>
            <person name="Galagan J.E."/>
            <person name="Torriani S.F."/>
            <person name="McDonald B.A."/>
            <person name="Oliver R.P."/>
        </authorList>
    </citation>
    <scope>NUCLEOTIDE SEQUENCE [LARGE SCALE GENOMIC DNA]</scope>
    <source>
        <strain evidence="2">SN15 / ATCC MYA-4574 / FGSC 10173</strain>
    </source>
</reference>
<dbReference type="HOGENOM" id="CLU_054810_0_0_1"/>